<dbReference type="InterPro" id="IPR005829">
    <property type="entry name" value="Sugar_transporter_CS"/>
</dbReference>
<name>A0A402CM29_RHOWR</name>
<keyword evidence="3" id="KW-0813">Transport</keyword>
<evidence type="ECO:0000256" key="8">
    <source>
        <dbReference type="ARBA" id="ARBA00023136"/>
    </source>
</evidence>
<dbReference type="CDD" id="cd17369">
    <property type="entry name" value="MFS_ShiA_like"/>
    <property type="match status" value="1"/>
</dbReference>
<organism evidence="13 14">
    <name type="scientific">Rhodococcus wratislaviensis</name>
    <name type="common">Tsukamurella wratislaviensis</name>
    <dbReference type="NCBI Taxonomy" id="44752"/>
    <lineage>
        <taxon>Bacteria</taxon>
        <taxon>Bacillati</taxon>
        <taxon>Actinomycetota</taxon>
        <taxon>Actinomycetes</taxon>
        <taxon>Mycobacteriales</taxon>
        <taxon>Nocardiaceae</taxon>
        <taxon>Rhodococcus</taxon>
    </lineage>
</organism>
<evidence type="ECO:0000313" key="14">
    <source>
        <dbReference type="Proteomes" id="UP000287519"/>
    </source>
</evidence>
<feature type="transmembrane region" description="Helical" evidence="11">
    <location>
        <begin position="264"/>
        <end position="285"/>
    </location>
</feature>
<evidence type="ECO:0000256" key="10">
    <source>
        <dbReference type="ARBA" id="ARBA00039918"/>
    </source>
</evidence>
<feature type="transmembrane region" description="Helical" evidence="11">
    <location>
        <begin position="319"/>
        <end position="343"/>
    </location>
</feature>
<feature type="transmembrane region" description="Helical" evidence="11">
    <location>
        <begin position="380"/>
        <end position="405"/>
    </location>
</feature>
<dbReference type="PROSITE" id="PS50850">
    <property type="entry name" value="MFS"/>
    <property type="match status" value="1"/>
</dbReference>
<proteinExistence type="inferred from homology"/>
<evidence type="ECO:0000256" key="11">
    <source>
        <dbReference type="SAM" id="Phobius"/>
    </source>
</evidence>
<feature type="transmembrane region" description="Helical" evidence="11">
    <location>
        <begin position="355"/>
        <end position="374"/>
    </location>
</feature>
<evidence type="ECO:0000256" key="6">
    <source>
        <dbReference type="ARBA" id="ARBA00022847"/>
    </source>
</evidence>
<dbReference type="PROSITE" id="PS00217">
    <property type="entry name" value="SUGAR_TRANSPORT_2"/>
    <property type="match status" value="1"/>
</dbReference>
<evidence type="ECO:0000259" key="12">
    <source>
        <dbReference type="PROSITE" id="PS50850"/>
    </source>
</evidence>
<evidence type="ECO:0000256" key="7">
    <source>
        <dbReference type="ARBA" id="ARBA00022989"/>
    </source>
</evidence>
<dbReference type="GO" id="GO:0005886">
    <property type="term" value="C:plasma membrane"/>
    <property type="evidence" value="ECO:0007669"/>
    <property type="project" value="UniProtKB-SubCell"/>
</dbReference>
<keyword evidence="5 11" id="KW-0812">Transmembrane</keyword>
<dbReference type="Proteomes" id="UP000287519">
    <property type="component" value="Unassembled WGS sequence"/>
</dbReference>
<evidence type="ECO:0000256" key="5">
    <source>
        <dbReference type="ARBA" id="ARBA00022692"/>
    </source>
</evidence>
<dbReference type="AlphaFoldDB" id="A0A402CM29"/>
<feature type="domain" description="Major facilitator superfamily (MFS) profile" evidence="12">
    <location>
        <begin position="1"/>
        <end position="410"/>
    </location>
</feature>
<keyword evidence="4" id="KW-1003">Cell membrane</keyword>
<feature type="transmembrane region" description="Helical" evidence="11">
    <location>
        <begin position="174"/>
        <end position="193"/>
    </location>
</feature>
<feature type="transmembrane region" description="Helical" evidence="11">
    <location>
        <begin position="148"/>
        <end position="168"/>
    </location>
</feature>
<dbReference type="InterPro" id="IPR020846">
    <property type="entry name" value="MFS_dom"/>
</dbReference>
<evidence type="ECO:0000256" key="9">
    <source>
        <dbReference type="ARBA" id="ARBA00037295"/>
    </source>
</evidence>
<comment type="subcellular location">
    <subcellularLocation>
        <location evidence="1">Cell membrane</location>
        <topology evidence="1">Multi-pass membrane protein</topology>
    </subcellularLocation>
</comment>
<feature type="transmembrane region" description="Helical" evidence="11">
    <location>
        <begin position="228"/>
        <end position="252"/>
    </location>
</feature>
<keyword evidence="8 11" id="KW-0472">Membrane</keyword>
<comment type="caution">
    <text evidence="13">The sequence shown here is derived from an EMBL/GenBank/DDBJ whole genome shotgun (WGS) entry which is preliminary data.</text>
</comment>
<feature type="transmembrane region" description="Helical" evidence="11">
    <location>
        <begin position="16"/>
        <end position="36"/>
    </location>
</feature>
<feature type="transmembrane region" description="Helical" evidence="11">
    <location>
        <begin position="294"/>
        <end position="313"/>
    </location>
</feature>
<evidence type="ECO:0000256" key="1">
    <source>
        <dbReference type="ARBA" id="ARBA00004651"/>
    </source>
</evidence>
<dbReference type="PANTHER" id="PTHR43045">
    <property type="entry name" value="SHIKIMATE TRANSPORTER"/>
    <property type="match status" value="1"/>
</dbReference>
<gene>
    <name evidence="13" type="ORF">Rhow_009016</name>
</gene>
<evidence type="ECO:0000256" key="4">
    <source>
        <dbReference type="ARBA" id="ARBA00022475"/>
    </source>
</evidence>
<evidence type="ECO:0000256" key="3">
    <source>
        <dbReference type="ARBA" id="ARBA00022448"/>
    </source>
</evidence>
<comment type="similarity">
    <text evidence="2">Belongs to the major facilitator superfamily. Metabolite:H+ Symporter (MHS) family (TC 2.A.1.6) family.</text>
</comment>
<dbReference type="Gene3D" id="1.20.1250.20">
    <property type="entry name" value="MFS general substrate transporter like domains"/>
    <property type="match status" value="1"/>
</dbReference>
<feature type="transmembrane region" description="Helical" evidence="11">
    <location>
        <begin position="111"/>
        <end position="128"/>
    </location>
</feature>
<evidence type="ECO:0000313" key="13">
    <source>
        <dbReference type="EMBL" id="GCE44595.1"/>
    </source>
</evidence>
<feature type="transmembrane region" description="Helical" evidence="11">
    <location>
        <begin position="42"/>
        <end position="65"/>
    </location>
</feature>
<keyword evidence="14" id="KW-1185">Reference proteome</keyword>
<accession>A0A402CM29</accession>
<evidence type="ECO:0000256" key="2">
    <source>
        <dbReference type="ARBA" id="ARBA00008240"/>
    </source>
</evidence>
<comment type="function">
    <text evidence="9">May be a proton symporter involved in the uptake of osmolytes such as proline and glycine betaine.</text>
</comment>
<dbReference type="InterPro" id="IPR036259">
    <property type="entry name" value="MFS_trans_sf"/>
</dbReference>
<keyword evidence="6" id="KW-0769">Symport</keyword>
<sequence length="428" mass="44723">MVAASLVGTTIEFYDFFIYGTAAALVFGGVFFPALGSSAATVAAFATFSVAFFARPLGSIIFGHLGDRIGRKTSLTITLVIMGAATFAIGLLPSAAMIGVAAPIILVTLRFVQGIAVGGEFAGAALLVTEYAPPKRRGLYGSTPQVGAGLGSVLAVVTFLVTGLAMSSESFETWGWRIPFLLSGILVAVGLYIRLKIEETPIFTEAIARDERVDVPLKDLLTYQWREVLLGAGAILMWSSFFYISAVFLVSYGTTELGLSRTTMLMVNLGSSGVFTVAVVIPSLLSDRIGRKRMVLIGNAIAIPWALVLFPILNIGTAGVVFVAAVISMLIVSIANGPTASLLPELFATRYRTTGVGVAYNLGSVLAGAIPPVLGSSLMAAYGSYAISVMLAVYAIVATLCALALRETRGIAMNAPETTPADMSAESV</sequence>
<keyword evidence="7 11" id="KW-1133">Transmembrane helix</keyword>
<feature type="transmembrane region" description="Helical" evidence="11">
    <location>
        <begin position="77"/>
        <end position="105"/>
    </location>
</feature>
<dbReference type="GO" id="GO:0015293">
    <property type="term" value="F:symporter activity"/>
    <property type="evidence" value="ECO:0007669"/>
    <property type="project" value="UniProtKB-KW"/>
</dbReference>
<dbReference type="InterPro" id="IPR011701">
    <property type="entry name" value="MFS"/>
</dbReference>
<reference evidence="13 14" key="1">
    <citation type="submission" date="2018-11" db="EMBL/GenBank/DDBJ databases">
        <title>Microbial catabolism of amino acid.</title>
        <authorList>
            <person name="Hibi M."/>
            <person name="Ogawa J."/>
        </authorList>
    </citation>
    <scope>NUCLEOTIDE SEQUENCE [LARGE SCALE GENOMIC DNA]</scope>
    <source>
        <strain evidence="13 14">C31-06</strain>
    </source>
</reference>
<dbReference type="PANTHER" id="PTHR43045:SF2">
    <property type="entry name" value="INNER MEMBRANE METABOLITE TRANSPORT PROTEIN YHJE"/>
    <property type="match status" value="1"/>
</dbReference>
<dbReference type="FunFam" id="1.20.1250.20:FF:000001">
    <property type="entry name" value="Dicarboxylate MFS transporter"/>
    <property type="match status" value="1"/>
</dbReference>
<dbReference type="EMBL" id="BHYM01000098">
    <property type="protein sequence ID" value="GCE44595.1"/>
    <property type="molecule type" value="Genomic_DNA"/>
</dbReference>
<dbReference type="Pfam" id="PF07690">
    <property type="entry name" value="MFS_1"/>
    <property type="match status" value="1"/>
</dbReference>
<dbReference type="SUPFAM" id="SSF103473">
    <property type="entry name" value="MFS general substrate transporter"/>
    <property type="match status" value="1"/>
</dbReference>
<protein>
    <recommendedName>
        <fullName evidence="10">Putative proline/betaine transporter</fullName>
    </recommendedName>
</protein>